<evidence type="ECO:0000313" key="2">
    <source>
        <dbReference type="Proteomes" id="UP000467130"/>
    </source>
</evidence>
<accession>A0A7I7QB08</accession>
<dbReference type="Pfam" id="PF13602">
    <property type="entry name" value="ADH_zinc_N_2"/>
    <property type="match status" value="1"/>
</dbReference>
<reference evidence="1 2" key="1">
    <citation type="journal article" date="2019" name="Emerg. Microbes Infect.">
        <title>Comprehensive subspecies identification of 175 nontuberculous mycobacteria species based on 7547 genomic profiles.</title>
        <authorList>
            <person name="Matsumoto Y."/>
            <person name="Kinjo T."/>
            <person name="Motooka D."/>
            <person name="Nabeya D."/>
            <person name="Jung N."/>
            <person name="Uechi K."/>
            <person name="Horii T."/>
            <person name="Iida T."/>
            <person name="Fujita J."/>
            <person name="Nakamura S."/>
        </authorList>
    </citation>
    <scope>NUCLEOTIDE SEQUENCE [LARGE SCALE GENOMIC DNA]</scope>
    <source>
        <strain evidence="1 2">JCM 17783</strain>
    </source>
</reference>
<keyword evidence="2" id="KW-1185">Reference proteome</keyword>
<evidence type="ECO:0000313" key="1">
    <source>
        <dbReference type="EMBL" id="BBY23236.1"/>
    </source>
</evidence>
<dbReference type="EMBL" id="AP022587">
    <property type="protein sequence ID" value="BBY23236.1"/>
    <property type="molecule type" value="Genomic_DNA"/>
</dbReference>
<dbReference type="KEGG" id="msto:MSTO_34410"/>
<sequence length="75" mass="8477">MTRSQALIGFYLPVFYDRPELIGNALRFLADGLKTGQIMSHVDEVLPLSQAAEAHRRLERRQVRGVIVLDPTSEI</sequence>
<dbReference type="Proteomes" id="UP000467130">
    <property type="component" value="Chromosome"/>
</dbReference>
<dbReference type="AlphaFoldDB" id="A0A7I7QB08"/>
<dbReference type="Gene3D" id="3.90.180.10">
    <property type="entry name" value="Medium-chain alcohol dehydrogenases, catalytic domain"/>
    <property type="match status" value="1"/>
</dbReference>
<proteinExistence type="predicted"/>
<gene>
    <name evidence="1" type="ORF">MSTO_34410</name>
</gene>
<protein>
    <submittedName>
        <fullName evidence="1">Uncharacterized protein</fullName>
    </submittedName>
</protein>
<organism evidence="1 2">
    <name type="scientific">Mycobacterium stomatepiae</name>
    <dbReference type="NCBI Taxonomy" id="470076"/>
    <lineage>
        <taxon>Bacteria</taxon>
        <taxon>Bacillati</taxon>
        <taxon>Actinomycetota</taxon>
        <taxon>Actinomycetes</taxon>
        <taxon>Mycobacteriales</taxon>
        <taxon>Mycobacteriaceae</taxon>
        <taxon>Mycobacterium</taxon>
        <taxon>Mycobacterium simiae complex</taxon>
    </lineage>
</organism>
<name>A0A7I7QB08_9MYCO</name>